<dbReference type="Proteomes" id="UP001060215">
    <property type="component" value="Chromosome 11"/>
</dbReference>
<protein>
    <submittedName>
        <fullName evidence="1">U-box domain-containing protein 43</fullName>
    </submittedName>
</protein>
<keyword evidence="2" id="KW-1185">Reference proteome</keyword>
<evidence type="ECO:0000313" key="1">
    <source>
        <dbReference type="EMBL" id="KAI7983598.1"/>
    </source>
</evidence>
<evidence type="ECO:0000313" key="2">
    <source>
        <dbReference type="Proteomes" id="UP001060215"/>
    </source>
</evidence>
<dbReference type="EMBL" id="CM045768">
    <property type="protein sequence ID" value="KAI7983598.1"/>
    <property type="molecule type" value="Genomic_DNA"/>
</dbReference>
<reference evidence="1 2" key="1">
    <citation type="journal article" date="2022" name="Plant J.">
        <title>Chromosome-level genome of Camellia lanceoleosa provides a valuable resource for understanding genome evolution and self-incompatibility.</title>
        <authorList>
            <person name="Gong W."/>
            <person name="Xiao S."/>
            <person name="Wang L."/>
            <person name="Liao Z."/>
            <person name="Chang Y."/>
            <person name="Mo W."/>
            <person name="Hu G."/>
            <person name="Li W."/>
            <person name="Zhao G."/>
            <person name="Zhu H."/>
            <person name="Hu X."/>
            <person name="Ji K."/>
            <person name="Xiang X."/>
            <person name="Song Q."/>
            <person name="Yuan D."/>
            <person name="Jin S."/>
            <person name="Zhang L."/>
        </authorList>
    </citation>
    <scope>NUCLEOTIDE SEQUENCE [LARGE SCALE GENOMIC DNA]</scope>
    <source>
        <strain evidence="1">SQ_2022a</strain>
    </source>
</reference>
<proteinExistence type="predicted"/>
<sequence>MKERKEAVSLLFELSKSETLCEKIGSINGAILILVGMTSSKSENLLTVEKANRTLDNLAKCENNVRQMAENGRLQSFLTLLLEGISTIIISYVLICLQKMYLFCKKLNISFIL</sequence>
<comment type="caution">
    <text evidence="1">The sequence shown here is derived from an EMBL/GenBank/DDBJ whole genome shotgun (WGS) entry which is preliminary data.</text>
</comment>
<gene>
    <name evidence="1" type="ORF">LOK49_LG15G01145</name>
</gene>
<accession>A0ACC0F4W5</accession>
<organism evidence="1 2">
    <name type="scientific">Camellia lanceoleosa</name>
    <dbReference type="NCBI Taxonomy" id="1840588"/>
    <lineage>
        <taxon>Eukaryota</taxon>
        <taxon>Viridiplantae</taxon>
        <taxon>Streptophyta</taxon>
        <taxon>Embryophyta</taxon>
        <taxon>Tracheophyta</taxon>
        <taxon>Spermatophyta</taxon>
        <taxon>Magnoliopsida</taxon>
        <taxon>eudicotyledons</taxon>
        <taxon>Gunneridae</taxon>
        <taxon>Pentapetalae</taxon>
        <taxon>asterids</taxon>
        <taxon>Ericales</taxon>
        <taxon>Theaceae</taxon>
        <taxon>Camellia</taxon>
    </lineage>
</organism>
<name>A0ACC0F4W5_9ERIC</name>